<feature type="domain" description="Phorbol-ester/DAG-type" evidence="8">
    <location>
        <begin position="129"/>
        <end position="180"/>
    </location>
</feature>
<evidence type="ECO:0000259" key="9">
    <source>
        <dbReference type="PROSITE" id="PS50089"/>
    </source>
</evidence>
<accession>A0A4U5N708</accession>
<organism evidence="10 11">
    <name type="scientific">Steinernema carpocapsae</name>
    <name type="common">Entomopathogenic nematode</name>
    <dbReference type="NCBI Taxonomy" id="34508"/>
    <lineage>
        <taxon>Eukaryota</taxon>
        <taxon>Metazoa</taxon>
        <taxon>Ecdysozoa</taxon>
        <taxon>Nematoda</taxon>
        <taxon>Chromadorea</taxon>
        <taxon>Rhabditida</taxon>
        <taxon>Tylenchina</taxon>
        <taxon>Panagrolaimomorpha</taxon>
        <taxon>Strongyloidoidea</taxon>
        <taxon>Steinernematidae</taxon>
        <taxon>Steinernema</taxon>
    </lineage>
</organism>
<dbReference type="GO" id="GO:0008270">
    <property type="term" value="F:zinc ion binding"/>
    <property type="evidence" value="ECO:0007669"/>
    <property type="project" value="UniProtKB-KW"/>
</dbReference>
<feature type="domain" description="RING-type" evidence="9">
    <location>
        <begin position="383"/>
        <end position="425"/>
    </location>
</feature>
<dbReference type="PANTHER" id="PTHR12326">
    <property type="entry name" value="PLECKSTRIN HOMOLOGY DOMAIN CONTAINING PROTEIN"/>
    <property type="match status" value="1"/>
</dbReference>
<keyword evidence="11" id="KW-1185">Reference proteome</keyword>
<keyword evidence="2" id="KW-0677">Repeat</keyword>
<dbReference type="CDD" id="cd20819">
    <property type="entry name" value="C1_DEF8"/>
    <property type="match status" value="1"/>
</dbReference>
<dbReference type="Proteomes" id="UP000298663">
    <property type="component" value="Unassembled WGS sequence"/>
</dbReference>
<feature type="coiled-coil region" evidence="7">
    <location>
        <begin position="93"/>
        <end position="120"/>
    </location>
</feature>
<keyword evidence="1" id="KW-0479">Metal-binding</keyword>
<dbReference type="InterPro" id="IPR051366">
    <property type="entry name" value="DEF8"/>
</dbReference>
<dbReference type="InterPro" id="IPR025258">
    <property type="entry name" value="RH_dom"/>
</dbReference>
<evidence type="ECO:0000256" key="5">
    <source>
        <dbReference type="ARBA" id="ARBA00029450"/>
    </source>
</evidence>
<dbReference type="Pfam" id="PF00130">
    <property type="entry name" value="C1_1"/>
    <property type="match status" value="1"/>
</dbReference>
<evidence type="ECO:0000313" key="10">
    <source>
        <dbReference type="EMBL" id="TKR78328.1"/>
    </source>
</evidence>
<dbReference type="PROSITE" id="PS50081">
    <property type="entry name" value="ZF_DAG_PE_2"/>
    <property type="match status" value="2"/>
</dbReference>
<evidence type="ECO:0000256" key="6">
    <source>
        <dbReference type="PROSITE-ProRule" id="PRU00175"/>
    </source>
</evidence>
<proteinExistence type="inferred from homology"/>
<dbReference type="PROSITE" id="PS00479">
    <property type="entry name" value="ZF_DAG_PE_1"/>
    <property type="match status" value="1"/>
</dbReference>
<evidence type="ECO:0000256" key="2">
    <source>
        <dbReference type="ARBA" id="ARBA00022737"/>
    </source>
</evidence>
<sequence>MSSPPESVDGDCGLIMKSCPSLNGDAVSNDFSCQMEENGEHNEDHCFVDLQIVDLIEKERKQNPELERMGELSIAVEYCKSRLTDKDDSGINRKQVMERLVELRMEMQVLKETKTGLETTDKMIHKVVGHEFVLQPANGRNPYCEACMSTIWRLIQKWRRCRICGYRSHDKCLESVRRTCVGVKVARPGFELRSDICKERGLALQNYKCAECKHPLSFDKGADLEPRLCDYDGQYYCPFCHYNDKMMIPARVIHNMDTEKYPVCRATKQLLNIVEKKPLIDLLTLNPTLFKVDDRLKQMQEMRRNILLMKCYFMCCKRAQKLRILQYLNRHQHFVETSECYSMNDLKLLVSGKLIPEIAGIVEVFRKHIMEECETCMGKAFICELCDDETVIFPFSKEVVICGECCNVFHSLCFDRVSRYCPRCKRRKSRVTPPLPEHEENQKP</sequence>
<dbReference type="SMART" id="SM01175">
    <property type="entry name" value="DUF4206"/>
    <property type="match status" value="1"/>
</dbReference>
<gene>
    <name evidence="10" type="ORF">L596_019149</name>
</gene>
<dbReference type="OrthoDB" id="1918044at2759"/>
<feature type="domain" description="Phorbol-ester/DAG-type" evidence="8">
    <location>
        <begin position="367"/>
        <end position="421"/>
    </location>
</feature>
<keyword evidence="7" id="KW-0175">Coiled coil</keyword>
<protein>
    <recommendedName>
        <fullName evidence="12">Phorbol-ester/DAG-type domain-containing protein</fullName>
    </recommendedName>
</protein>
<comment type="caution">
    <text evidence="10">The sequence shown here is derived from an EMBL/GenBank/DDBJ whole genome shotgun (WGS) entry which is preliminary data.</text>
</comment>
<reference evidence="10 11" key="2">
    <citation type="journal article" date="2019" name="G3 (Bethesda)">
        <title>Hybrid Assembly of the Genome of the Entomopathogenic Nematode Steinernema carpocapsae Identifies the X-Chromosome.</title>
        <authorList>
            <person name="Serra L."/>
            <person name="Macchietto M."/>
            <person name="Macias-Munoz A."/>
            <person name="McGill C.J."/>
            <person name="Rodriguez I.M."/>
            <person name="Rodriguez B."/>
            <person name="Murad R."/>
            <person name="Mortazavi A."/>
        </authorList>
    </citation>
    <scope>NUCLEOTIDE SEQUENCE [LARGE SCALE GENOMIC DNA]</scope>
    <source>
        <strain evidence="10 11">ALL</strain>
    </source>
</reference>
<dbReference type="PROSITE" id="PS50089">
    <property type="entry name" value="ZF_RING_2"/>
    <property type="match status" value="1"/>
</dbReference>
<evidence type="ECO:0000259" key="8">
    <source>
        <dbReference type="PROSITE" id="PS50081"/>
    </source>
</evidence>
<reference evidence="10 11" key="1">
    <citation type="journal article" date="2015" name="Genome Biol.">
        <title>Comparative genomics of Steinernema reveals deeply conserved gene regulatory networks.</title>
        <authorList>
            <person name="Dillman A.R."/>
            <person name="Macchietto M."/>
            <person name="Porter C.F."/>
            <person name="Rogers A."/>
            <person name="Williams B."/>
            <person name="Antoshechkin I."/>
            <person name="Lee M.M."/>
            <person name="Goodwin Z."/>
            <person name="Lu X."/>
            <person name="Lewis E.E."/>
            <person name="Goodrich-Blair H."/>
            <person name="Stock S.P."/>
            <person name="Adams B.J."/>
            <person name="Sternberg P.W."/>
            <person name="Mortazavi A."/>
        </authorList>
    </citation>
    <scope>NUCLEOTIDE SEQUENCE [LARGE SCALE GENOMIC DNA]</scope>
    <source>
        <strain evidence="10 11">ALL</strain>
    </source>
</reference>
<dbReference type="EMBL" id="AZBU02000005">
    <property type="protein sequence ID" value="TKR78328.1"/>
    <property type="molecule type" value="Genomic_DNA"/>
</dbReference>
<dbReference type="SUPFAM" id="SSF57889">
    <property type="entry name" value="Cysteine-rich domain"/>
    <property type="match status" value="1"/>
</dbReference>
<dbReference type="InterPro" id="IPR002219">
    <property type="entry name" value="PKC_DAG/PE"/>
</dbReference>
<keyword evidence="3 6" id="KW-0863">Zinc-finger</keyword>
<evidence type="ECO:0000256" key="1">
    <source>
        <dbReference type="ARBA" id="ARBA00022723"/>
    </source>
</evidence>
<name>A0A4U5N708_STECR</name>
<dbReference type="STRING" id="34508.A0A4U5N708"/>
<evidence type="ECO:0000256" key="7">
    <source>
        <dbReference type="SAM" id="Coils"/>
    </source>
</evidence>
<keyword evidence="4" id="KW-0862">Zinc</keyword>
<dbReference type="SMART" id="SM00109">
    <property type="entry name" value="C1"/>
    <property type="match status" value="2"/>
</dbReference>
<evidence type="ECO:0008006" key="12">
    <source>
        <dbReference type="Google" id="ProtNLM"/>
    </source>
</evidence>
<dbReference type="InterPro" id="IPR046349">
    <property type="entry name" value="C1-like_sf"/>
</dbReference>
<dbReference type="AlphaFoldDB" id="A0A4U5N708"/>
<comment type="similarity">
    <text evidence="5">Belongs to the DEF8 family.</text>
</comment>
<dbReference type="Gene3D" id="3.30.60.20">
    <property type="match status" value="1"/>
</dbReference>
<dbReference type="InterPro" id="IPR047983">
    <property type="entry name" value="DEF8_C1"/>
</dbReference>
<evidence type="ECO:0000256" key="3">
    <source>
        <dbReference type="ARBA" id="ARBA00022771"/>
    </source>
</evidence>
<evidence type="ECO:0000313" key="11">
    <source>
        <dbReference type="Proteomes" id="UP000298663"/>
    </source>
</evidence>
<dbReference type="PANTHER" id="PTHR12326:SF3">
    <property type="entry name" value="DIFFERENTIALLY EXPRESSED IN FDCP 8 HOMOLOG"/>
    <property type="match status" value="1"/>
</dbReference>
<dbReference type="Pfam" id="PF13901">
    <property type="entry name" value="RH_dom"/>
    <property type="match status" value="1"/>
</dbReference>
<dbReference type="InterPro" id="IPR001841">
    <property type="entry name" value="Znf_RING"/>
</dbReference>
<evidence type="ECO:0000256" key="4">
    <source>
        <dbReference type="ARBA" id="ARBA00022833"/>
    </source>
</evidence>